<dbReference type="AlphaFoldDB" id="A0AAV8U5D9"/>
<protein>
    <submittedName>
        <fullName evidence="3">Uncharacterized protein</fullName>
    </submittedName>
</protein>
<keyword evidence="2" id="KW-1133">Transmembrane helix</keyword>
<evidence type="ECO:0000313" key="4">
    <source>
        <dbReference type="Proteomes" id="UP001159364"/>
    </source>
</evidence>
<feature type="transmembrane region" description="Helical" evidence="2">
    <location>
        <begin position="413"/>
        <end position="432"/>
    </location>
</feature>
<keyword evidence="2" id="KW-0812">Transmembrane</keyword>
<evidence type="ECO:0000313" key="3">
    <source>
        <dbReference type="EMBL" id="KAJ8774091.1"/>
    </source>
</evidence>
<feature type="transmembrane region" description="Helical" evidence="2">
    <location>
        <begin position="67"/>
        <end position="89"/>
    </location>
</feature>
<dbReference type="PANTHER" id="PTHR37891:SF1">
    <property type="entry name" value="OS06G0113900 PROTEIN"/>
    <property type="match status" value="1"/>
</dbReference>
<feature type="transmembrane region" description="Helical" evidence="2">
    <location>
        <begin position="353"/>
        <end position="373"/>
    </location>
</feature>
<feature type="transmembrane region" description="Helical" evidence="2">
    <location>
        <begin position="270"/>
        <end position="293"/>
    </location>
</feature>
<evidence type="ECO:0000256" key="2">
    <source>
        <dbReference type="SAM" id="Phobius"/>
    </source>
</evidence>
<proteinExistence type="predicted"/>
<dbReference type="SUPFAM" id="SSF103473">
    <property type="entry name" value="MFS general substrate transporter"/>
    <property type="match status" value="1"/>
</dbReference>
<dbReference type="EMBL" id="JAIWQS010000001">
    <property type="protein sequence ID" value="KAJ8774091.1"/>
    <property type="molecule type" value="Genomic_DNA"/>
</dbReference>
<reference evidence="3 4" key="1">
    <citation type="submission" date="2021-09" db="EMBL/GenBank/DDBJ databases">
        <title>Genomic insights and catalytic innovation underlie evolution of tropane alkaloids biosynthesis.</title>
        <authorList>
            <person name="Wang Y.-J."/>
            <person name="Tian T."/>
            <person name="Huang J.-P."/>
            <person name="Huang S.-X."/>
        </authorList>
    </citation>
    <scope>NUCLEOTIDE SEQUENCE [LARGE SCALE GENOMIC DNA]</scope>
    <source>
        <strain evidence="3">KIB-2018</strain>
        <tissue evidence="3">Leaf</tissue>
    </source>
</reference>
<accession>A0AAV8U5D9</accession>
<feature type="transmembrane region" description="Helical" evidence="2">
    <location>
        <begin position="478"/>
        <end position="498"/>
    </location>
</feature>
<dbReference type="Proteomes" id="UP001159364">
    <property type="component" value="Linkage Group LG01"/>
</dbReference>
<feature type="transmembrane region" description="Helical" evidence="2">
    <location>
        <begin position="241"/>
        <end position="264"/>
    </location>
</feature>
<name>A0AAV8U5D9_9ROSI</name>
<dbReference type="InterPro" id="IPR036259">
    <property type="entry name" value="MFS_trans_sf"/>
</dbReference>
<comment type="caution">
    <text evidence="3">The sequence shown here is derived from an EMBL/GenBank/DDBJ whole genome shotgun (WGS) entry which is preliminary data.</text>
</comment>
<feature type="region of interest" description="Disordered" evidence="1">
    <location>
        <begin position="522"/>
        <end position="541"/>
    </location>
</feature>
<feature type="transmembrane region" description="Helical" evidence="2">
    <location>
        <begin position="136"/>
        <end position="155"/>
    </location>
</feature>
<dbReference type="PANTHER" id="PTHR37891">
    <property type="entry name" value="OS06G0113900 PROTEIN"/>
    <property type="match status" value="1"/>
</dbReference>
<feature type="transmembrane region" description="Helical" evidence="2">
    <location>
        <begin position="385"/>
        <end position="406"/>
    </location>
</feature>
<feature type="transmembrane region" description="Helical" evidence="2">
    <location>
        <begin position="167"/>
        <end position="186"/>
    </location>
</feature>
<dbReference type="CDD" id="cd06174">
    <property type="entry name" value="MFS"/>
    <property type="match status" value="1"/>
</dbReference>
<feature type="transmembrane region" description="Helical" evidence="2">
    <location>
        <begin position="323"/>
        <end position="346"/>
    </location>
</feature>
<keyword evidence="2" id="KW-0472">Membrane</keyword>
<keyword evidence="4" id="KW-1185">Reference proteome</keyword>
<gene>
    <name evidence="3" type="ORF">K2173_009522</name>
</gene>
<sequence length="541" mass="59866">MLEGPTEAECPDQEVSFARPNEDNVEQDLATPDLHDTAMKIERASEAYKGCTEVVDSPSKPEIWIWYFYEFCSYFIHTVLLPVLFPLHISPIKKLPERPARNGRGLLCTNNEMHLYEALTLRTIPVSKSKFSPMEWTSFSWAIGLFLAAIIIASVSRHFDHGKKQTVISGAAIATGAFFCLPTGFFSVTWMFPPYITAIVTAYIIATTGHTRHLGIMVRGFTGPSLQKSQFHLRRRISNWLSLYATAAGSLGSAIISAFVYHMLRKNEKFLSLWIVSIFSGIIWILGIPHIFFFKPGPANISRVSSIAHFVSIFKFPHAFGNLVVAFLASFTTMSIFTTVVLYLIGQLCIKPVFILFLWLTYFTFPLVAMPLVQPLQLLIKSNGMKMYLLGFILSAVTSGFGFYFRGKIWQRLHILIFAGLQSTSVGLLYTFGRVLLLDCAPHGREGAFSAWLSWIRSFGTCAGFALASAMPEKSGTCFAITFCTAVGGGLILIYSNISDTGGARAARIVIEEGDDFGSPVQGLDNSMAEPSKQSIHEGAP</sequence>
<evidence type="ECO:0000256" key="1">
    <source>
        <dbReference type="SAM" id="MobiDB-lite"/>
    </source>
</evidence>
<organism evidence="3 4">
    <name type="scientific">Erythroxylum novogranatense</name>
    <dbReference type="NCBI Taxonomy" id="1862640"/>
    <lineage>
        <taxon>Eukaryota</taxon>
        <taxon>Viridiplantae</taxon>
        <taxon>Streptophyta</taxon>
        <taxon>Embryophyta</taxon>
        <taxon>Tracheophyta</taxon>
        <taxon>Spermatophyta</taxon>
        <taxon>Magnoliopsida</taxon>
        <taxon>eudicotyledons</taxon>
        <taxon>Gunneridae</taxon>
        <taxon>Pentapetalae</taxon>
        <taxon>rosids</taxon>
        <taxon>fabids</taxon>
        <taxon>Malpighiales</taxon>
        <taxon>Erythroxylaceae</taxon>
        <taxon>Erythroxylum</taxon>
    </lineage>
</organism>
<feature type="region of interest" description="Disordered" evidence="1">
    <location>
        <begin position="1"/>
        <end position="23"/>
    </location>
</feature>